<name>A0A8T1XJJ6_9BRAS</name>
<dbReference type="AlphaFoldDB" id="A0A8T1XJJ6"/>
<keyword evidence="2" id="KW-0548">Nucleotidyltransferase</keyword>
<organism evidence="2 3">
    <name type="scientific">Arabidopsis thaliana x Arabidopsis arenosa</name>
    <dbReference type="NCBI Taxonomy" id="1240361"/>
    <lineage>
        <taxon>Eukaryota</taxon>
        <taxon>Viridiplantae</taxon>
        <taxon>Streptophyta</taxon>
        <taxon>Embryophyta</taxon>
        <taxon>Tracheophyta</taxon>
        <taxon>Spermatophyta</taxon>
        <taxon>Magnoliopsida</taxon>
        <taxon>eudicotyledons</taxon>
        <taxon>Gunneridae</taxon>
        <taxon>Pentapetalae</taxon>
        <taxon>rosids</taxon>
        <taxon>malvids</taxon>
        <taxon>Brassicales</taxon>
        <taxon>Brassicaceae</taxon>
        <taxon>Camelineae</taxon>
        <taxon>Arabidopsis</taxon>
    </lineage>
</organism>
<dbReference type="CDD" id="cd06222">
    <property type="entry name" value="RNase_H_like"/>
    <property type="match status" value="1"/>
</dbReference>
<dbReference type="InterPro" id="IPR000477">
    <property type="entry name" value="RT_dom"/>
</dbReference>
<dbReference type="Pfam" id="PF00078">
    <property type="entry name" value="RVT_1"/>
    <property type="match status" value="1"/>
</dbReference>
<dbReference type="InterPro" id="IPR044730">
    <property type="entry name" value="RNase_H-like_dom_plant"/>
</dbReference>
<feature type="domain" description="Reverse transcriptase" evidence="1">
    <location>
        <begin position="54"/>
        <end position="324"/>
    </location>
</feature>
<gene>
    <name evidence="2" type="ORF">ISN45_Aa08g004280</name>
</gene>
<proteinExistence type="predicted"/>
<comment type="caution">
    <text evidence="2">The sequence shown here is derived from an EMBL/GenBank/DDBJ whole genome shotgun (WGS) entry which is preliminary data.</text>
</comment>
<dbReference type="CDD" id="cd01650">
    <property type="entry name" value="RT_nLTR_like"/>
    <property type="match status" value="1"/>
</dbReference>
<keyword evidence="2" id="KW-0695">RNA-directed DNA polymerase</keyword>
<evidence type="ECO:0000313" key="2">
    <source>
        <dbReference type="EMBL" id="KAG7532769.1"/>
    </source>
</evidence>
<dbReference type="EMBL" id="JAEFBK010000013">
    <property type="protein sequence ID" value="KAG7532769.1"/>
    <property type="molecule type" value="Genomic_DNA"/>
</dbReference>
<dbReference type="PANTHER" id="PTHR33116:SF86">
    <property type="entry name" value="REVERSE TRANSCRIPTASE DOMAIN-CONTAINING PROTEIN"/>
    <property type="match status" value="1"/>
</dbReference>
<dbReference type="InterPro" id="IPR026960">
    <property type="entry name" value="RVT-Znf"/>
</dbReference>
<dbReference type="GO" id="GO:0003676">
    <property type="term" value="F:nucleic acid binding"/>
    <property type="evidence" value="ECO:0007669"/>
    <property type="project" value="InterPro"/>
</dbReference>
<dbReference type="PANTHER" id="PTHR33116">
    <property type="entry name" value="REVERSE TRANSCRIPTASE ZINC-BINDING DOMAIN-CONTAINING PROTEIN-RELATED-RELATED"/>
    <property type="match status" value="1"/>
</dbReference>
<evidence type="ECO:0000313" key="3">
    <source>
        <dbReference type="Proteomes" id="UP000694240"/>
    </source>
</evidence>
<sequence length="912" mass="102824">MNRSLVQIPNVEEIKNACFAIHGDKAPGPDGFTACFFQANWKTMEKEIVAEVRNFFISGQLPAEANKTHIRLIPKIQNPQKVKDYRPIALCGVYYKIYSKILTKRLQPILNSLISENQTAFVPGRAISDNVLITHELLHTLQKSQATKRCSMAIKTDMTKAYDRLEWDFIREVLQQMGFDEKWISWVMQSVTTVTYSFLINGQPRGSVTPQRGIRQGDPLSPFLFIICSSVLSGLCQNAQDSGTLRGLQISRRGPAVNHLLFADDTMLFARTDERSCSTLYRIITDYEEASGQLINKEKSSITFSPKTSQEIRNRVKTQLGITKEGGAGKYLGLPELFGRRKRDLFESIVTRIKKKAASWATKRLSSAGKLIMLKSVLTAIPSYSIKQEKKGMAWVAWDSLTQPKDNGGLGIREIQSFNEALLAKLSWRLINHPTNLLSRMLLSKYCRNRSFMEVSPKVSSSHGWKGILVGRDLLKQGLGIAIGNGQTTHVWRDPWTAMISPGITTGPAPLHQSELMVADLIDENTREWNKEKVKHLFPAIWTEIMQLRPSKLNAPDKAIWMHTKDGTYSTRSGYYKALGNRTGEQSEPQNQGFAWKKNIWNIKCSPKVHMLLWRAARGTLPVGTNLCRRKVTTTTSCTRCGEEETELHLFFHCPYARKVWSQAPLPSTLNVDSITDLRTGISRGNLIQRSTPPTTSRTISAPWILWALWTSRNKKIFENRIISELETIEAASTAEEEWKKAQLEKAPTTTHTQQASIRHITQQGTKYEESPPETFFCQTDAAWLEQSKNAGLGWVVMNNNREVSSRSCKPVPFVRGPSEAEALCIFEALQSLQNHLQSRIIIESDAKTVIDAIVSRKPPIHLIGVIEDILNIAASFNALSFRFILRSENMLADDLARKAVRSMTLGLTFSL</sequence>
<dbReference type="Pfam" id="PF13456">
    <property type="entry name" value="RVT_3"/>
    <property type="match status" value="1"/>
</dbReference>
<accession>A0A8T1XJJ6</accession>
<keyword evidence="2" id="KW-0808">Transferase</keyword>
<dbReference type="Proteomes" id="UP000694240">
    <property type="component" value="Chromosome 13"/>
</dbReference>
<protein>
    <submittedName>
        <fullName evidence="2">Reverse transcriptase zinc-binding domain</fullName>
    </submittedName>
</protein>
<dbReference type="Pfam" id="PF13966">
    <property type="entry name" value="zf-RVT"/>
    <property type="match status" value="1"/>
</dbReference>
<keyword evidence="3" id="KW-1185">Reference proteome</keyword>
<dbReference type="PROSITE" id="PS50878">
    <property type="entry name" value="RT_POL"/>
    <property type="match status" value="1"/>
</dbReference>
<dbReference type="InterPro" id="IPR002156">
    <property type="entry name" value="RNaseH_domain"/>
</dbReference>
<reference evidence="2 3" key="1">
    <citation type="submission" date="2020-12" db="EMBL/GenBank/DDBJ databases">
        <title>Concerted genomic and epigenomic changes stabilize Arabidopsis allopolyploids.</title>
        <authorList>
            <person name="Chen Z."/>
        </authorList>
    </citation>
    <scope>NUCLEOTIDE SEQUENCE [LARGE SCALE GENOMIC DNA]</scope>
    <source>
        <strain evidence="2">Allo738</strain>
        <tissue evidence="2">Leaf</tissue>
    </source>
</reference>
<dbReference type="GO" id="GO:0004523">
    <property type="term" value="F:RNA-DNA hybrid ribonuclease activity"/>
    <property type="evidence" value="ECO:0007669"/>
    <property type="project" value="InterPro"/>
</dbReference>
<evidence type="ECO:0000259" key="1">
    <source>
        <dbReference type="PROSITE" id="PS50878"/>
    </source>
</evidence>
<dbReference type="GO" id="GO:0003964">
    <property type="term" value="F:RNA-directed DNA polymerase activity"/>
    <property type="evidence" value="ECO:0007669"/>
    <property type="project" value="UniProtKB-KW"/>
</dbReference>